<dbReference type="SUPFAM" id="SSF52518">
    <property type="entry name" value="Thiamin diphosphate-binding fold (THDP-binding)"/>
    <property type="match status" value="2"/>
</dbReference>
<dbReference type="CDD" id="cd03371">
    <property type="entry name" value="TPP_PpyrDC"/>
    <property type="match status" value="1"/>
</dbReference>
<dbReference type="PROSITE" id="PS00187">
    <property type="entry name" value="TPP_ENZYMES"/>
    <property type="match status" value="1"/>
</dbReference>
<evidence type="ECO:0000256" key="3">
    <source>
        <dbReference type="ARBA" id="ARBA00023239"/>
    </source>
</evidence>
<dbReference type="GO" id="GO:0033980">
    <property type="term" value="F:phosphonopyruvate decarboxylase activity"/>
    <property type="evidence" value="ECO:0007669"/>
    <property type="project" value="InterPro"/>
</dbReference>
<sequence length="379" mass="41195">MIEPSFFYELIRQKGTDFFAGVPDSLLKHFCAFVDDRCSPKEHIITANEGNAIAMAAGYHMATGKTGAVYMQNSGLGNCVNPLTSLTDPEVYGIPMLLVIGWRGEPGVKDEPQHIKQGRITRQQLDILEIPHAILGPDTDPAPLLDGLFAHMEKQKSPAAVLVKKNTFAPYKAKAVPAPDTRLMREEALSILLGLADASDLIVSTTGKTSRELFEVRQLRGEKQRDFLTVGSMGHTASIAMGVAAGRPEKRVLCLDGDGSLLMHMGSMAIIGSLKPDNFVHILLNNAAHESVGGQPTVAGKIDFKAMARACGYRNWLLASDAESLKGAWEEICRSKGPQMLEIKILPGSRDNLGRPTSTPEQNRQAFMAACCDIPQPRY</sequence>
<evidence type="ECO:0000259" key="4">
    <source>
        <dbReference type="Pfam" id="PF02775"/>
    </source>
</evidence>
<dbReference type="GO" id="GO:0000287">
    <property type="term" value="F:magnesium ion binding"/>
    <property type="evidence" value="ECO:0007669"/>
    <property type="project" value="InterPro"/>
</dbReference>
<evidence type="ECO:0000256" key="1">
    <source>
        <dbReference type="ARBA" id="ARBA00022793"/>
    </source>
</evidence>
<feature type="domain" description="Thiamine pyrophosphate enzyme TPP-binding" evidence="4">
    <location>
        <begin position="221"/>
        <end position="343"/>
    </location>
</feature>
<keyword evidence="7" id="KW-1185">Reference proteome</keyword>
<dbReference type="Proteomes" id="UP000318307">
    <property type="component" value="Unassembled WGS sequence"/>
</dbReference>
<proteinExistence type="predicted"/>
<dbReference type="PANTHER" id="PTHR42818:SF1">
    <property type="entry name" value="SULFOPYRUVATE DECARBOXYLASE"/>
    <property type="match status" value="1"/>
</dbReference>
<dbReference type="InterPro" id="IPR051818">
    <property type="entry name" value="TPP_dependent_decarboxylase"/>
</dbReference>
<dbReference type="InterPro" id="IPR011766">
    <property type="entry name" value="TPP_enzyme_TPP-bd"/>
</dbReference>
<dbReference type="PANTHER" id="PTHR42818">
    <property type="entry name" value="SULFOPYRUVATE DECARBOXYLASE SUBUNIT ALPHA"/>
    <property type="match status" value="1"/>
</dbReference>
<dbReference type="GO" id="GO:0032923">
    <property type="term" value="P:organic phosphonate biosynthetic process"/>
    <property type="evidence" value="ECO:0007669"/>
    <property type="project" value="InterPro"/>
</dbReference>
<dbReference type="RefSeq" id="WP_144686349.1">
    <property type="nucleotide sequence ID" value="NZ_VLLC01000031.1"/>
</dbReference>
<dbReference type="CDD" id="cd07035">
    <property type="entry name" value="TPP_PYR_POX_like"/>
    <property type="match status" value="1"/>
</dbReference>
<dbReference type="Gene3D" id="3.40.50.970">
    <property type="match status" value="2"/>
</dbReference>
<dbReference type="InterPro" id="IPR000399">
    <property type="entry name" value="TPP-bd_CS"/>
</dbReference>
<dbReference type="InterPro" id="IPR029061">
    <property type="entry name" value="THDP-binding"/>
</dbReference>
<reference evidence="6 7" key="1">
    <citation type="submission" date="2019-07" db="EMBL/GenBank/DDBJ databases">
        <title>Genome sequencing of 100 strains of the haloalkaliphilic chemolithoautotrophic sulfur-oxidizing bacterium Thioalkalivibrio.</title>
        <authorList>
            <person name="Muyzer G."/>
        </authorList>
    </citation>
    <scope>NUCLEOTIDE SEQUENCE [LARGE SCALE GENOMIC DNA]</scope>
    <source>
        <strain evidence="6 7">ASO4-4</strain>
    </source>
</reference>
<evidence type="ECO:0000313" key="6">
    <source>
        <dbReference type="EMBL" id="TWI66073.1"/>
    </source>
</evidence>
<dbReference type="GO" id="GO:0030976">
    <property type="term" value="F:thiamine pyrophosphate binding"/>
    <property type="evidence" value="ECO:0007669"/>
    <property type="project" value="InterPro"/>
</dbReference>
<keyword evidence="1" id="KW-0210">Decarboxylase</keyword>
<dbReference type="NCBIfam" id="TIGR03297">
    <property type="entry name" value="Ppyr-DeCO2ase"/>
    <property type="match status" value="1"/>
</dbReference>
<feature type="domain" description="Thiamine pyrophosphate enzyme N-terminal TPP-binding" evidence="5">
    <location>
        <begin position="7"/>
        <end position="119"/>
    </location>
</feature>
<accession>A0A562RAY3</accession>
<dbReference type="OrthoDB" id="9785953at2"/>
<evidence type="ECO:0000259" key="5">
    <source>
        <dbReference type="Pfam" id="PF02776"/>
    </source>
</evidence>
<keyword evidence="6" id="KW-0670">Pyruvate</keyword>
<keyword evidence="3" id="KW-0456">Lyase</keyword>
<dbReference type="InterPro" id="IPR017684">
    <property type="entry name" value="Phosphono-pyrv_decarboxylase"/>
</dbReference>
<gene>
    <name evidence="6" type="ORF">LZ24_02923</name>
</gene>
<evidence type="ECO:0000313" key="7">
    <source>
        <dbReference type="Proteomes" id="UP000318307"/>
    </source>
</evidence>
<name>A0A562RAY3_9BACT</name>
<dbReference type="EMBL" id="VLLC01000031">
    <property type="protein sequence ID" value="TWI66073.1"/>
    <property type="molecule type" value="Genomic_DNA"/>
</dbReference>
<dbReference type="AlphaFoldDB" id="A0A562RAY3"/>
<dbReference type="FunFam" id="3.40.50.970:FF:000100">
    <property type="entry name" value="Putative phosphonopyruvate decarboxylase"/>
    <property type="match status" value="1"/>
</dbReference>
<protein>
    <submittedName>
        <fullName evidence="6">Phosphonopyruvate decarboxylase</fullName>
    </submittedName>
</protein>
<dbReference type="Pfam" id="PF02776">
    <property type="entry name" value="TPP_enzyme_N"/>
    <property type="match status" value="1"/>
</dbReference>
<dbReference type="Pfam" id="PF02775">
    <property type="entry name" value="TPP_enzyme_C"/>
    <property type="match status" value="1"/>
</dbReference>
<organism evidence="6 7">
    <name type="scientific">Desulfobotulus alkaliphilus</name>
    <dbReference type="NCBI Taxonomy" id="622671"/>
    <lineage>
        <taxon>Bacteria</taxon>
        <taxon>Pseudomonadati</taxon>
        <taxon>Thermodesulfobacteriota</taxon>
        <taxon>Desulfobacteria</taxon>
        <taxon>Desulfobacterales</taxon>
        <taxon>Desulfobacteraceae</taxon>
        <taxon>Desulfobotulus</taxon>
    </lineage>
</organism>
<evidence type="ECO:0000256" key="2">
    <source>
        <dbReference type="ARBA" id="ARBA00023052"/>
    </source>
</evidence>
<keyword evidence="2" id="KW-0786">Thiamine pyrophosphate</keyword>
<dbReference type="InterPro" id="IPR012001">
    <property type="entry name" value="Thiamin_PyroP_enz_TPP-bd_dom"/>
</dbReference>
<comment type="caution">
    <text evidence="6">The sequence shown here is derived from an EMBL/GenBank/DDBJ whole genome shotgun (WGS) entry which is preliminary data.</text>
</comment>